<organism evidence="1 2">
    <name type="scientific">Candidatus Argoarchaeum ethanivorans</name>
    <dbReference type="NCBI Taxonomy" id="2608793"/>
    <lineage>
        <taxon>Archaea</taxon>
        <taxon>Methanobacteriati</taxon>
        <taxon>Methanobacteriota</taxon>
        <taxon>Stenosarchaea group</taxon>
        <taxon>Methanomicrobia</taxon>
        <taxon>Methanosarcinales</taxon>
        <taxon>Methanosarcinales incertae sedis</taxon>
        <taxon>GOM Arc I cluster</taxon>
        <taxon>Candidatus Argoarchaeum</taxon>
    </lineage>
</organism>
<evidence type="ECO:0000313" key="2">
    <source>
        <dbReference type="Proteomes" id="UP000291831"/>
    </source>
</evidence>
<comment type="caution">
    <text evidence="1">The sequence shown here is derived from an EMBL/GenBank/DDBJ whole genome shotgun (WGS) entry which is preliminary data.</text>
</comment>
<dbReference type="Proteomes" id="UP000291831">
    <property type="component" value="Unassembled WGS sequence"/>
</dbReference>
<evidence type="ECO:0000313" key="1">
    <source>
        <dbReference type="EMBL" id="RZB32671.1"/>
    </source>
</evidence>
<reference evidence="2" key="1">
    <citation type="submission" date="2019-01" db="EMBL/GenBank/DDBJ databases">
        <title>Anaerobic oxidation of ethane by archaea from a marine hydrocarbon seep.</title>
        <authorList>
            <person name="Musat F."/>
        </authorList>
    </citation>
    <scope>NUCLEOTIDE SEQUENCE [LARGE SCALE GENOMIC DNA]</scope>
</reference>
<protein>
    <submittedName>
        <fullName evidence="1">Uncharacterized protein</fullName>
    </submittedName>
</protein>
<dbReference type="EMBL" id="RPGO01000005">
    <property type="protein sequence ID" value="RZB32671.1"/>
    <property type="molecule type" value="Genomic_DNA"/>
</dbReference>
<accession>A0A8B3S392</accession>
<gene>
    <name evidence="1" type="ORF">AEth_00349</name>
</gene>
<dbReference type="AlphaFoldDB" id="A0A8B3S392"/>
<proteinExistence type="predicted"/>
<sequence length="305" mass="35440">MSQSITSHILRQLVYAKGLYNKGVEHYSYDNEFDRAIALLHYDNTIEMIMNATIGHLGGNQSKERNFNALLDNLKTMLQKNGYDPNELIHESEIKNMRAARNLVQHQGIIPSSSDLDRYTELIETVLAEIVKNVFKLNVSEISLAFLIKDDTLKSFIYEAEENYNLEKYAQSLILSASAFEFAKLQEQGRLYGSGLVLAKSGIEHKLLNLLIDEIEVLKLRLDYKKYQKYREIFSNCLNPITELSSFDKDKIVPEIENNIKDAKQSWIAMESEELRKNTKFCLDFTIEAILKWEAFFRKTWWELT</sequence>
<name>A0A8B3S392_9EURY</name>